<reference evidence="3 4" key="1">
    <citation type="journal article" date="2014" name="PLoS ONE">
        <title>Global Analysis of Gene Expression Profiles in Physic Nut (Jatropha curcas L.) Seedlings Exposed to Salt Stress.</title>
        <authorList>
            <person name="Zhang L."/>
            <person name="Zhang C."/>
            <person name="Wu P."/>
            <person name="Chen Y."/>
            <person name="Li M."/>
            <person name="Jiang H."/>
            <person name="Wu G."/>
        </authorList>
    </citation>
    <scope>NUCLEOTIDE SEQUENCE [LARGE SCALE GENOMIC DNA]</scope>
    <source>
        <strain evidence="4">cv. GZQX0401</strain>
        <tissue evidence="3">Young leaves</tissue>
    </source>
</reference>
<keyword evidence="1" id="KW-0175">Coiled coil</keyword>
<feature type="compositionally biased region" description="Basic and acidic residues" evidence="2">
    <location>
        <begin position="98"/>
        <end position="112"/>
    </location>
</feature>
<feature type="coiled-coil region" evidence="1">
    <location>
        <begin position="155"/>
        <end position="255"/>
    </location>
</feature>
<dbReference type="GO" id="GO:0008017">
    <property type="term" value="F:microtubule binding"/>
    <property type="evidence" value="ECO:0007669"/>
    <property type="project" value="InterPro"/>
</dbReference>
<dbReference type="AlphaFoldDB" id="A0A067K8P9"/>
<name>A0A067K8P9_JATCU</name>
<dbReference type="PANTHER" id="PTHR35502:SF2">
    <property type="entry name" value="PROTEIN MICROTUBULE BINDING PROTEIN 2C"/>
    <property type="match status" value="1"/>
</dbReference>
<keyword evidence="4" id="KW-1185">Reference proteome</keyword>
<accession>A0A067K8P9</accession>
<dbReference type="STRING" id="180498.A0A067K8P9"/>
<dbReference type="InterPro" id="IPR040289">
    <property type="entry name" value="MBP2C"/>
</dbReference>
<evidence type="ECO:0000313" key="4">
    <source>
        <dbReference type="Proteomes" id="UP000027138"/>
    </source>
</evidence>
<dbReference type="Gene3D" id="1.10.287.2610">
    <property type="match status" value="1"/>
</dbReference>
<sequence>MYDPQHFVDLQENSNFGDPKSWLSGDDNSSPTLRRTHSQLSVHTSTSTSTTGAAGNVDRVLFNNLVEMVPLVESLIVIDRKTSSSFTRRGSMIYTKTPSRESLHKKMIDPKGRNTTQSIPARKKKEHGDKDQGKNAGNNQDADSFSIFSSRALSMEKDVEELSTLREQVEDLQRKLFEKDELLKSAEISKNQMNVVNVKLDELKQLAAEKDSLIKATQTQLSDAKIKLADKQAALEKIQWEAMTSNRKVEKLQEELDSVQGGISSLMMLFEGLTNNGSTTDAEDYDVKPCYLDYLPDIDDLDDMDMQKMEEARQAYLVAVATAKEKQDEESVAAAARARIHLQSFVFRSNNLNAGKDFSNGGISRGSYGAFLHKVQHAVD</sequence>
<evidence type="ECO:0000313" key="3">
    <source>
        <dbReference type="EMBL" id="KDP31388.1"/>
    </source>
</evidence>
<dbReference type="OrthoDB" id="1915670at2759"/>
<dbReference type="KEGG" id="jcu:105640669"/>
<feature type="region of interest" description="Disordered" evidence="2">
    <location>
        <begin position="11"/>
        <end position="53"/>
    </location>
</feature>
<organism evidence="3 4">
    <name type="scientific">Jatropha curcas</name>
    <name type="common">Barbados nut</name>
    <dbReference type="NCBI Taxonomy" id="180498"/>
    <lineage>
        <taxon>Eukaryota</taxon>
        <taxon>Viridiplantae</taxon>
        <taxon>Streptophyta</taxon>
        <taxon>Embryophyta</taxon>
        <taxon>Tracheophyta</taxon>
        <taxon>Spermatophyta</taxon>
        <taxon>Magnoliopsida</taxon>
        <taxon>eudicotyledons</taxon>
        <taxon>Gunneridae</taxon>
        <taxon>Pentapetalae</taxon>
        <taxon>rosids</taxon>
        <taxon>fabids</taxon>
        <taxon>Malpighiales</taxon>
        <taxon>Euphorbiaceae</taxon>
        <taxon>Crotonoideae</taxon>
        <taxon>Jatropheae</taxon>
        <taxon>Jatropha</taxon>
    </lineage>
</organism>
<proteinExistence type="predicted"/>
<dbReference type="Proteomes" id="UP000027138">
    <property type="component" value="Unassembled WGS sequence"/>
</dbReference>
<dbReference type="PANTHER" id="PTHR35502">
    <property type="entry name" value="PROTEIN MICROTUBULE BINDING PROTEIN 2C"/>
    <property type="match status" value="1"/>
</dbReference>
<evidence type="ECO:0000256" key="1">
    <source>
        <dbReference type="SAM" id="Coils"/>
    </source>
</evidence>
<dbReference type="GO" id="GO:0010497">
    <property type="term" value="P:plasmodesmata-mediated intercellular transport"/>
    <property type="evidence" value="ECO:0007669"/>
    <property type="project" value="InterPro"/>
</dbReference>
<dbReference type="EMBL" id="KK914632">
    <property type="protein sequence ID" value="KDP31388.1"/>
    <property type="molecule type" value="Genomic_DNA"/>
</dbReference>
<protein>
    <submittedName>
        <fullName evidence="3">Uncharacterized protein</fullName>
    </submittedName>
</protein>
<feature type="region of interest" description="Disordered" evidence="2">
    <location>
        <begin position="89"/>
        <end position="143"/>
    </location>
</feature>
<evidence type="ECO:0000256" key="2">
    <source>
        <dbReference type="SAM" id="MobiDB-lite"/>
    </source>
</evidence>
<gene>
    <name evidence="3" type="ORF">JCGZ_11764</name>
</gene>
<feature type="compositionally biased region" description="Polar residues" evidence="2">
    <location>
        <begin position="26"/>
        <end position="43"/>
    </location>
</feature>